<evidence type="ECO:0000313" key="2">
    <source>
        <dbReference type="EMBL" id="KAK0424729.1"/>
    </source>
</evidence>
<dbReference type="Proteomes" id="UP001175271">
    <property type="component" value="Unassembled WGS sequence"/>
</dbReference>
<feature type="region of interest" description="Disordered" evidence="1">
    <location>
        <begin position="75"/>
        <end position="125"/>
    </location>
</feature>
<comment type="caution">
    <text evidence="2">The sequence shown here is derived from an EMBL/GenBank/DDBJ whole genome shotgun (WGS) entry which is preliminary data.</text>
</comment>
<proteinExistence type="predicted"/>
<evidence type="ECO:0000256" key="1">
    <source>
        <dbReference type="SAM" id="MobiDB-lite"/>
    </source>
</evidence>
<feature type="region of interest" description="Disordered" evidence="1">
    <location>
        <begin position="1"/>
        <end position="63"/>
    </location>
</feature>
<feature type="compositionally biased region" description="Polar residues" evidence="1">
    <location>
        <begin position="75"/>
        <end position="87"/>
    </location>
</feature>
<organism evidence="2 3">
    <name type="scientific">Steinernema hermaphroditum</name>
    <dbReference type="NCBI Taxonomy" id="289476"/>
    <lineage>
        <taxon>Eukaryota</taxon>
        <taxon>Metazoa</taxon>
        <taxon>Ecdysozoa</taxon>
        <taxon>Nematoda</taxon>
        <taxon>Chromadorea</taxon>
        <taxon>Rhabditida</taxon>
        <taxon>Tylenchina</taxon>
        <taxon>Panagrolaimomorpha</taxon>
        <taxon>Strongyloidoidea</taxon>
        <taxon>Steinernematidae</taxon>
        <taxon>Steinernema</taxon>
    </lineage>
</organism>
<sequence>MGRRPKDLDVSSSEDRGIPKQDDECDGGCVDSNISSRRRGKLRGRKTKISKKEVKRPPCRSENFAYLDEVLTSSCKSDTEASPQPSAKESKKTSPKAKRSPLKKPQAAAQRQRTTNPKIPSPHRNKYVSLLDDEMVIDGLSAETSSRRSTEAASEVNTVPCTCTCNCKDCRKVREKRKATKDDSEIDEEQASELLTRVDKGKIAPVCPVDPVDDEGIRRTSSSKTLERFYSPNRAHLDEVLGSTMTGDFRLCPIEGNVPFSKLRRHRQTWKFVIYYKTFQGRYRRYNITEANVGQEVYYFVDCIDTEAPLFSCLYKLLKYYVDNSTYYSLQVEGFIRFPVGQVMKKGRFERHYADLLRK</sequence>
<dbReference type="EMBL" id="JAUCMV010000001">
    <property type="protein sequence ID" value="KAK0424729.1"/>
    <property type="molecule type" value="Genomic_DNA"/>
</dbReference>
<keyword evidence="3" id="KW-1185">Reference proteome</keyword>
<accession>A0AA39M8T1</accession>
<feature type="compositionally biased region" description="Polar residues" evidence="1">
    <location>
        <begin position="109"/>
        <end position="118"/>
    </location>
</feature>
<name>A0AA39M8T1_9BILA</name>
<feature type="compositionally biased region" description="Basic residues" evidence="1">
    <location>
        <begin position="93"/>
        <end position="102"/>
    </location>
</feature>
<evidence type="ECO:0000313" key="3">
    <source>
        <dbReference type="Proteomes" id="UP001175271"/>
    </source>
</evidence>
<dbReference type="AlphaFoldDB" id="A0AA39M8T1"/>
<feature type="compositionally biased region" description="Basic and acidic residues" evidence="1">
    <location>
        <begin position="1"/>
        <end position="22"/>
    </location>
</feature>
<feature type="compositionally biased region" description="Basic residues" evidence="1">
    <location>
        <begin position="36"/>
        <end position="49"/>
    </location>
</feature>
<gene>
    <name evidence="2" type="ORF">QR680_008816</name>
</gene>
<reference evidence="2" key="1">
    <citation type="submission" date="2023-06" db="EMBL/GenBank/DDBJ databases">
        <title>Genomic analysis of the entomopathogenic nematode Steinernema hermaphroditum.</title>
        <authorList>
            <person name="Schwarz E.M."/>
            <person name="Heppert J.K."/>
            <person name="Baniya A."/>
            <person name="Schwartz H.T."/>
            <person name="Tan C.-H."/>
            <person name="Antoshechkin I."/>
            <person name="Sternberg P.W."/>
            <person name="Goodrich-Blair H."/>
            <person name="Dillman A.R."/>
        </authorList>
    </citation>
    <scope>NUCLEOTIDE SEQUENCE</scope>
    <source>
        <strain evidence="2">PS9179</strain>
        <tissue evidence="2">Whole animal</tissue>
    </source>
</reference>
<protein>
    <submittedName>
        <fullName evidence="2">Uncharacterized protein</fullName>
    </submittedName>
</protein>